<evidence type="ECO:0000256" key="13">
    <source>
        <dbReference type="ARBA" id="ARBA00023136"/>
    </source>
</evidence>
<reference evidence="17 18" key="1">
    <citation type="submission" date="2024-03" db="EMBL/GenBank/DDBJ databases">
        <title>The Acrasis kona genome and developmental transcriptomes reveal deep origins of eukaryotic multicellular pathways.</title>
        <authorList>
            <person name="Sheikh S."/>
            <person name="Fu C.-J."/>
            <person name="Brown M.W."/>
            <person name="Baldauf S.L."/>
        </authorList>
    </citation>
    <scope>NUCLEOTIDE SEQUENCE [LARGE SCALE GENOMIC DNA]</scope>
    <source>
        <strain evidence="17 18">ATCC MYA-3509</strain>
    </source>
</reference>
<dbReference type="GO" id="GO:0046872">
    <property type="term" value="F:metal ion binding"/>
    <property type="evidence" value="ECO:0007669"/>
    <property type="project" value="UniProtKB-KW"/>
</dbReference>
<dbReference type="GO" id="GO:0005886">
    <property type="term" value="C:plasma membrane"/>
    <property type="evidence" value="ECO:0007669"/>
    <property type="project" value="TreeGrafter"/>
</dbReference>
<evidence type="ECO:0000313" key="17">
    <source>
        <dbReference type="EMBL" id="KAL0476664.1"/>
    </source>
</evidence>
<dbReference type="PANTHER" id="PTHR24093:SF369">
    <property type="entry name" value="CALCIUM-TRANSPORTING ATPASE"/>
    <property type="match status" value="1"/>
</dbReference>
<dbReference type="SUPFAM" id="SSF56784">
    <property type="entry name" value="HAD-like"/>
    <property type="match status" value="1"/>
</dbReference>
<feature type="transmembrane region" description="Helical" evidence="15">
    <location>
        <begin position="932"/>
        <end position="955"/>
    </location>
</feature>
<dbReference type="Gene3D" id="3.40.50.1000">
    <property type="entry name" value="HAD superfamily/HAD-like"/>
    <property type="match status" value="1"/>
</dbReference>
<comment type="function">
    <text evidence="15">Catalyzes the hydrolysis of ATP coupled with the transport of calcium.</text>
</comment>
<evidence type="ECO:0000256" key="12">
    <source>
        <dbReference type="ARBA" id="ARBA00023065"/>
    </source>
</evidence>
<evidence type="ECO:0000256" key="3">
    <source>
        <dbReference type="ARBA" id="ARBA00022568"/>
    </source>
</evidence>
<dbReference type="SUPFAM" id="SSF81665">
    <property type="entry name" value="Calcium ATPase, transmembrane domain M"/>
    <property type="match status" value="1"/>
</dbReference>
<dbReference type="InterPro" id="IPR044492">
    <property type="entry name" value="P_typ_ATPase_HD_dom"/>
</dbReference>
<organism evidence="17 18">
    <name type="scientific">Acrasis kona</name>
    <dbReference type="NCBI Taxonomy" id="1008807"/>
    <lineage>
        <taxon>Eukaryota</taxon>
        <taxon>Discoba</taxon>
        <taxon>Heterolobosea</taxon>
        <taxon>Tetramitia</taxon>
        <taxon>Eutetramitia</taxon>
        <taxon>Acrasidae</taxon>
        <taxon>Acrasis</taxon>
    </lineage>
</organism>
<dbReference type="NCBIfam" id="TIGR01494">
    <property type="entry name" value="ATPase_P-type"/>
    <property type="match status" value="2"/>
</dbReference>
<keyword evidence="2 15" id="KW-0813">Transport</keyword>
<feature type="domain" description="Cation-transporting P-type ATPase N-terminal" evidence="16">
    <location>
        <begin position="24"/>
        <end position="96"/>
    </location>
</feature>
<evidence type="ECO:0000256" key="4">
    <source>
        <dbReference type="ARBA" id="ARBA00022692"/>
    </source>
</evidence>
<evidence type="ECO:0000256" key="5">
    <source>
        <dbReference type="ARBA" id="ARBA00022723"/>
    </source>
</evidence>
<comment type="caution">
    <text evidence="17">The sequence shown here is derived from an EMBL/GenBank/DDBJ whole genome shotgun (WGS) entry which is preliminary data.</text>
</comment>
<dbReference type="NCBIfam" id="TIGR01517">
    <property type="entry name" value="ATPase-IIB_Ca"/>
    <property type="match status" value="1"/>
</dbReference>
<dbReference type="SFLD" id="SFLDS00003">
    <property type="entry name" value="Haloacid_Dehalogenase"/>
    <property type="match status" value="1"/>
</dbReference>
<gene>
    <name evidence="17" type="ORF">AKO1_006207</name>
</gene>
<name>A0AAW2YHX0_9EUKA</name>
<keyword evidence="10" id="KW-1278">Translocase</keyword>
<comment type="subcellular location">
    <subcellularLocation>
        <location evidence="1">Endomembrane system</location>
        <topology evidence="1">Multi-pass membrane protein</topology>
    </subcellularLocation>
    <subcellularLocation>
        <location evidence="15">Membrane</location>
        <topology evidence="15">Multi-pass membrane protein</topology>
    </subcellularLocation>
</comment>
<evidence type="ECO:0000256" key="1">
    <source>
        <dbReference type="ARBA" id="ARBA00004127"/>
    </source>
</evidence>
<feature type="transmembrane region" description="Helical" evidence="15">
    <location>
        <begin position="104"/>
        <end position="125"/>
    </location>
</feature>
<dbReference type="SUPFAM" id="SSF81660">
    <property type="entry name" value="Metal cation-transporting ATPase, ATP-binding domain N"/>
    <property type="match status" value="1"/>
</dbReference>
<keyword evidence="6 15" id="KW-0547">Nucleotide-binding</keyword>
<dbReference type="FunFam" id="3.40.50.1000:FF:000018">
    <property type="entry name" value="Calcium-transporting ATPase"/>
    <property type="match status" value="1"/>
</dbReference>
<feature type="transmembrane region" description="Helical" evidence="15">
    <location>
        <begin position="732"/>
        <end position="757"/>
    </location>
</feature>
<dbReference type="SFLD" id="SFLDF00027">
    <property type="entry name" value="p-type_atpase"/>
    <property type="match status" value="1"/>
</dbReference>
<feature type="transmembrane region" description="Helical" evidence="15">
    <location>
        <begin position="264"/>
        <end position="286"/>
    </location>
</feature>
<evidence type="ECO:0000256" key="14">
    <source>
        <dbReference type="ARBA" id="ARBA00048694"/>
    </source>
</evidence>
<dbReference type="GO" id="GO:0005524">
    <property type="term" value="F:ATP binding"/>
    <property type="evidence" value="ECO:0007669"/>
    <property type="project" value="UniProtKB-KW"/>
</dbReference>
<keyword evidence="4 15" id="KW-0812">Transmembrane</keyword>
<dbReference type="FunFam" id="1.20.1110.10:FF:000039">
    <property type="entry name" value="Calcium-transporting ATPase"/>
    <property type="match status" value="1"/>
</dbReference>
<dbReference type="InterPro" id="IPR006408">
    <property type="entry name" value="P-type_ATPase_IIB"/>
</dbReference>
<dbReference type="GO" id="GO:0005388">
    <property type="term" value="F:P-type calcium transporter activity"/>
    <property type="evidence" value="ECO:0007669"/>
    <property type="project" value="UniProtKB-EC"/>
</dbReference>
<evidence type="ECO:0000256" key="7">
    <source>
        <dbReference type="ARBA" id="ARBA00022837"/>
    </source>
</evidence>
<feature type="transmembrane region" description="Helical" evidence="15">
    <location>
        <begin position="306"/>
        <end position="332"/>
    </location>
</feature>
<evidence type="ECO:0000259" key="16">
    <source>
        <dbReference type="SMART" id="SM00831"/>
    </source>
</evidence>
<evidence type="ECO:0000256" key="11">
    <source>
        <dbReference type="ARBA" id="ARBA00022989"/>
    </source>
</evidence>
<keyword evidence="12 15" id="KW-0406">Ion transport</keyword>
<dbReference type="GO" id="GO:0012505">
    <property type="term" value="C:endomembrane system"/>
    <property type="evidence" value="ECO:0007669"/>
    <property type="project" value="UniProtKB-SubCell"/>
</dbReference>
<dbReference type="InterPro" id="IPR023299">
    <property type="entry name" value="ATPase_P-typ_cyto_dom_N"/>
</dbReference>
<comment type="similarity">
    <text evidence="15">Belongs to the cation transport ATPase (P-type) (TC 3.A.3) family.</text>
</comment>
<dbReference type="InterPro" id="IPR018303">
    <property type="entry name" value="ATPase_P-typ_P_site"/>
</dbReference>
<dbReference type="InterPro" id="IPR059000">
    <property type="entry name" value="ATPase_P-type_domA"/>
</dbReference>
<comment type="catalytic activity">
    <reaction evidence="14 15">
        <text>Ca(2+)(in) + ATP + H2O = Ca(2+)(out) + ADP + phosphate + H(+)</text>
        <dbReference type="Rhea" id="RHEA:18105"/>
        <dbReference type="ChEBI" id="CHEBI:15377"/>
        <dbReference type="ChEBI" id="CHEBI:15378"/>
        <dbReference type="ChEBI" id="CHEBI:29108"/>
        <dbReference type="ChEBI" id="CHEBI:30616"/>
        <dbReference type="ChEBI" id="CHEBI:43474"/>
        <dbReference type="ChEBI" id="CHEBI:456216"/>
        <dbReference type="EC" id="7.2.2.10"/>
    </reaction>
</comment>
<dbReference type="PANTHER" id="PTHR24093">
    <property type="entry name" value="CATION TRANSPORTING ATPASE"/>
    <property type="match status" value="1"/>
</dbReference>
<proteinExistence type="inferred from homology"/>
<dbReference type="PROSITE" id="PS00154">
    <property type="entry name" value="ATPASE_E1_E2"/>
    <property type="match status" value="1"/>
</dbReference>
<feature type="transmembrane region" description="Helical" evidence="15">
    <location>
        <begin position="820"/>
        <end position="841"/>
    </location>
</feature>
<dbReference type="InterPro" id="IPR004014">
    <property type="entry name" value="ATPase_P-typ_cation-transptr_N"/>
</dbReference>
<sequence length="988" mass="109032">MSFAVTVNELSTLIESRDVQQLNDLGGIDGLVEKVISDGREGIDSGTIEERKKEFGENFLPEKPGKNFFKLLFEALKETMLILLMVLAVISIVLGVAFDDEPEYGWIEGVAIIAAVLIVSTVTAFNDYQKDKQFRALSKESGIIPIKVLRDGSNQNVNIDQLLVGDVVILTTGDQIPADGILIEGHDLKNDESVMTGEIKPVKKDAERPFLLSGCQVAEGSGKMLIVAVGPNSEWGKTLLRLNESDDDDDQTPLEEKLDNLAKLIGKGGIIFAIATFVVLLAGFLIQKLVSKAAWTFKDVGIVVNFIVISVTIVVVAVPEGLPLAVTISLAYSVKKMMKDNNLVRKLVACETMGSATNICSDKTGTLTMNEMQVTQAYIASKVYDELPTQGDLNEHVLKLFADNASVNSSAELVKPKPDSHKQYEIQGNRTESAILIMLRNIDVDYKRIRDDFDHARSVVKVFTFSSKKKRMSTVVKVEDELQLHCKGASEIVLEMCRTELNESGESIKLDDKRKKHIKENVIEVMAKAGLRTLALAYKTLPSSTRFSDDDDEEDDRKQDEAESNLTLIAIVGIKDPLRPEVTGAVNQCKKSGIVVRMVTGDNILTAQHIARECGILDSSGVAMEGPDFRKLSDEELDEVLPKLQVLARSSPDDKYRLVSRLRALGEVVAVTGDGTNDGLALKEADVGLSMGLTGTQIAKEASDIVITDDNFSSIVKAVLWGRSIFENIRKFLTFQLTVNIVALVITIIASLTSFLLPQETTTGAKKAMDPPLTAVQLLWVNLIMDTFAALALATEPPIDELLNRKPIGRNASLFTWRMWVNIITQSVYQLIVCMTIYYLGTSKLCITNADGSVSCLAADMQTNNTIVFNVFVFCQAFNEFNCRKINMEFNILANIHKSVMFLLIFVVTAFFQVIIVEFLGRFANTRPLSLAQWGISIIIGLLCIPFSLLVRIVTRGLLLIAQKRGLVKEEEPRQVVRELEEYSQVDE</sequence>
<dbReference type="InterPro" id="IPR006068">
    <property type="entry name" value="ATPase_P-typ_cation-transptr_C"/>
</dbReference>
<dbReference type="PRINTS" id="PR00119">
    <property type="entry name" value="CATATPASE"/>
</dbReference>
<dbReference type="InterPro" id="IPR023298">
    <property type="entry name" value="ATPase_P-typ_TM_dom_sf"/>
</dbReference>
<evidence type="ECO:0000313" key="18">
    <source>
        <dbReference type="Proteomes" id="UP001431209"/>
    </source>
</evidence>
<dbReference type="InterPro" id="IPR036412">
    <property type="entry name" value="HAD-like_sf"/>
</dbReference>
<dbReference type="Gene3D" id="3.40.1110.10">
    <property type="entry name" value="Calcium-transporting ATPase, cytoplasmic domain N"/>
    <property type="match status" value="1"/>
</dbReference>
<dbReference type="FunFam" id="2.70.150.10:FF:000029">
    <property type="entry name" value="Calcium-transporting ATPase"/>
    <property type="match status" value="1"/>
</dbReference>
<keyword evidence="5" id="KW-0479">Metal-binding</keyword>
<dbReference type="Pfam" id="PF00689">
    <property type="entry name" value="Cation_ATPase_C"/>
    <property type="match status" value="1"/>
</dbReference>
<dbReference type="FunFam" id="1.20.1110.10:FF:000036">
    <property type="entry name" value="Calcium-transporting ATPase"/>
    <property type="match status" value="1"/>
</dbReference>
<evidence type="ECO:0000256" key="2">
    <source>
        <dbReference type="ARBA" id="ARBA00022448"/>
    </source>
</evidence>
<dbReference type="Gene3D" id="1.20.1110.10">
    <property type="entry name" value="Calcium-transporting ATPase, transmembrane domain"/>
    <property type="match status" value="1"/>
</dbReference>
<dbReference type="PRINTS" id="PR00120">
    <property type="entry name" value="HATPASE"/>
</dbReference>
<dbReference type="SUPFAM" id="SSF81653">
    <property type="entry name" value="Calcium ATPase, transduction domain A"/>
    <property type="match status" value="1"/>
</dbReference>
<keyword evidence="13 15" id="KW-0472">Membrane</keyword>
<dbReference type="CDD" id="cd02081">
    <property type="entry name" value="P-type_ATPase_Ca_PMCA-like"/>
    <property type="match status" value="1"/>
</dbReference>
<evidence type="ECO:0000256" key="15">
    <source>
        <dbReference type="RuleBase" id="RU361146"/>
    </source>
</evidence>
<evidence type="ECO:0000256" key="8">
    <source>
        <dbReference type="ARBA" id="ARBA00022840"/>
    </source>
</evidence>
<keyword evidence="18" id="KW-1185">Reference proteome</keyword>
<protein>
    <recommendedName>
        <fullName evidence="15">Calcium-transporting ATPase</fullName>
        <ecNumber evidence="15">7.2.2.10</ecNumber>
    </recommendedName>
</protein>
<dbReference type="GO" id="GO:0016887">
    <property type="term" value="F:ATP hydrolysis activity"/>
    <property type="evidence" value="ECO:0007669"/>
    <property type="project" value="InterPro"/>
</dbReference>
<feature type="transmembrane region" description="Helical" evidence="15">
    <location>
        <begin position="777"/>
        <end position="799"/>
    </location>
</feature>
<dbReference type="Proteomes" id="UP001431209">
    <property type="component" value="Unassembled WGS sequence"/>
</dbReference>
<dbReference type="AlphaFoldDB" id="A0AAW2YHX0"/>
<dbReference type="Pfam" id="PF00122">
    <property type="entry name" value="E1-E2_ATPase"/>
    <property type="match status" value="1"/>
</dbReference>
<dbReference type="SFLD" id="SFLDG00002">
    <property type="entry name" value="C1.7:_P-type_atpase_like"/>
    <property type="match status" value="1"/>
</dbReference>
<keyword evidence="9" id="KW-0460">Magnesium</keyword>
<evidence type="ECO:0000256" key="6">
    <source>
        <dbReference type="ARBA" id="ARBA00022741"/>
    </source>
</evidence>
<dbReference type="InterPro" id="IPR001757">
    <property type="entry name" value="P_typ_ATPase"/>
</dbReference>
<evidence type="ECO:0000256" key="10">
    <source>
        <dbReference type="ARBA" id="ARBA00022967"/>
    </source>
</evidence>
<accession>A0AAW2YHX0</accession>
<keyword evidence="3 15" id="KW-0109">Calcium transport</keyword>
<feature type="transmembrane region" description="Helical" evidence="15">
    <location>
        <begin position="861"/>
        <end position="879"/>
    </location>
</feature>
<keyword evidence="8 15" id="KW-0067">ATP-binding</keyword>
<dbReference type="Gene3D" id="2.70.150.10">
    <property type="entry name" value="Calcium-transporting ATPase, cytoplasmic transduction domain A"/>
    <property type="match status" value="1"/>
</dbReference>
<keyword evidence="7 15" id="KW-0106">Calcium</keyword>
<dbReference type="EMBL" id="JAOPGA020000078">
    <property type="protein sequence ID" value="KAL0476664.1"/>
    <property type="molecule type" value="Genomic_DNA"/>
</dbReference>
<dbReference type="Pfam" id="PF00690">
    <property type="entry name" value="Cation_ATPase_N"/>
    <property type="match status" value="1"/>
</dbReference>
<feature type="transmembrane region" description="Helical" evidence="15">
    <location>
        <begin position="900"/>
        <end position="920"/>
    </location>
</feature>
<evidence type="ECO:0000256" key="9">
    <source>
        <dbReference type="ARBA" id="ARBA00022842"/>
    </source>
</evidence>
<feature type="transmembrane region" description="Helical" evidence="15">
    <location>
        <begin position="80"/>
        <end position="98"/>
    </location>
</feature>
<dbReference type="InterPro" id="IPR023214">
    <property type="entry name" value="HAD_sf"/>
</dbReference>
<dbReference type="Pfam" id="PF13246">
    <property type="entry name" value="Cation_ATPase"/>
    <property type="match status" value="1"/>
</dbReference>
<dbReference type="EC" id="7.2.2.10" evidence="15"/>
<dbReference type="SMART" id="SM00831">
    <property type="entry name" value="Cation_ATPase_N"/>
    <property type="match status" value="1"/>
</dbReference>
<dbReference type="InterPro" id="IPR008250">
    <property type="entry name" value="ATPase_P-typ_transduc_dom_A_sf"/>
</dbReference>
<keyword evidence="11 15" id="KW-1133">Transmembrane helix</keyword>